<evidence type="ECO:0000313" key="1">
    <source>
        <dbReference type="EMBL" id="GIM86599.1"/>
    </source>
</evidence>
<reference evidence="1 4" key="2">
    <citation type="submission" date="2021-03" db="EMBL/GenBank/DDBJ databases">
        <title>Whole genome shotgun sequence of Salinispora arenicola NBRC 105043.</title>
        <authorList>
            <person name="Komaki H."/>
            <person name="Tamura T."/>
        </authorList>
    </citation>
    <scope>NUCLEOTIDE SEQUENCE [LARGE SCALE GENOMIC DNA]</scope>
    <source>
        <strain evidence="1 4">NBRC 105043</strain>
    </source>
</reference>
<dbReference type="InterPro" id="IPR032710">
    <property type="entry name" value="NTF2-like_dom_sf"/>
</dbReference>
<dbReference type="EMBL" id="VFOL01000001">
    <property type="protein sequence ID" value="TQL38136.1"/>
    <property type="molecule type" value="Genomic_DNA"/>
</dbReference>
<reference evidence="2 3" key="1">
    <citation type="submission" date="2019-06" db="EMBL/GenBank/DDBJ databases">
        <title>Sequencing the genomes of 1000 actinobacteria strains.</title>
        <authorList>
            <person name="Klenk H.-P."/>
        </authorList>
    </citation>
    <scope>NUCLEOTIDE SEQUENCE [LARGE SCALE GENOMIC DNA]</scope>
    <source>
        <strain evidence="2 3">DSM 44819</strain>
    </source>
</reference>
<proteinExistence type="predicted"/>
<evidence type="ECO:0000313" key="3">
    <source>
        <dbReference type="Proteomes" id="UP000315983"/>
    </source>
</evidence>
<sequence>MADNFDYNDIAERYIASWNEPDPETRKKLVEELWAEDCTYYNRLFVVSGRGMMPFVVGRAHDEYYGKGFCFRYQNDAYGHHGGMRFRWVMVSSATGEVDTFGEDFVILDESGRIRVDYQFAMKKPSV</sequence>
<dbReference type="Proteomes" id="UP000315983">
    <property type="component" value="Unassembled WGS sequence"/>
</dbReference>
<keyword evidence="4" id="KW-1185">Reference proteome</keyword>
<dbReference type="Gene3D" id="3.10.450.50">
    <property type="match status" value="1"/>
</dbReference>
<evidence type="ECO:0008006" key="5">
    <source>
        <dbReference type="Google" id="ProtNLM"/>
    </source>
</evidence>
<gene>
    <name evidence="2" type="ORF">FB564_3319</name>
    <name evidence="1" type="ORF">Sar04_33350</name>
</gene>
<evidence type="ECO:0000313" key="2">
    <source>
        <dbReference type="EMBL" id="TQL38136.1"/>
    </source>
</evidence>
<dbReference type="AlphaFoldDB" id="A0A542XQK3"/>
<dbReference type="GeneID" id="93772527"/>
<organism evidence="2 3">
    <name type="scientific">Salinispora arenicola</name>
    <dbReference type="NCBI Taxonomy" id="168697"/>
    <lineage>
        <taxon>Bacteria</taxon>
        <taxon>Bacillati</taxon>
        <taxon>Actinomycetota</taxon>
        <taxon>Actinomycetes</taxon>
        <taxon>Micromonosporales</taxon>
        <taxon>Micromonosporaceae</taxon>
        <taxon>Salinispora</taxon>
    </lineage>
</organism>
<evidence type="ECO:0000313" key="4">
    <source>
        <dbReference type="Proteomes" id="UP000677457"/>
    </source>
</evidence>
<accession>A0A542XQK3</accession>
<dbReference type="EMBL" id="BOQM01000026">
    <property type="protein sequence ID" value="GIM86599.1"/>
    <property type="molecule type" value="Genomic_DNA"/>
</dbReference>
<dbReference type="Proteomes" id="UP000677457">
    <property type="component" value="Unassembled WGS sequence"/>
</dbReference>
<protein>
    <recommendedName>
        <fullName evidence="5">SnoaL-like domain-containing protein</fullName>
    </recommendedName>
</protein>
<name>A0A542XQK3_SALAC</name>
<comment type="caution">
    <text evidence="2">The sequence shown here is derived from an EMBL/GenBank/DDBJ whole genome shotgun (WGS) entry which is preliminary data.</text>
</comment>
<dbReference type="RefSeq" id="WP_018801974.1">
    <property type="nucleotide sequence ID" value="NZ_BOQM01000026.1"/>
</dbReference>
<dbReference type="SUPFAM" id="SSF54427">
    <property type="entry name" value="NTF2-like"/>
    <property type="match status" value="1"/>
</dbReference>